<keyword evidence="1" id="KW-0812">Transmembrane</keyword>
<organism evidence="2 3">
    <name type="scientific">Heterorhabditis bacteriophora</name>
    <name type="common">Entomopathogenic nematode worm</name>
    <dbReference type="NCBI Taxonomy" id="37862"/>
    <lineage>
        <taxon>Eukaryota</taxon>
        <taxon>Metazoa</taxon>
        <taxon>Ecdysozoa</taxon>
        <taxon>Nematoda</taxon>
        <taxon>Chromadorea</taxon>
        <taxon>Rhabditida</taxon>
        <taxon>Rhabditina</taxon>
        <taxon>Rhabditomorpha</taxon>
        <taxon>Strongyloidea</taxon>
        <taxon>Heterorhabditidae</taxon>
        <taxon>Heterorhabditis</taxon>
    </lineage>
</organism>
<sequence length="133" mass="15336">MYKHYQYFFSFMMVVEFLFHELISEIFCLQWMGNKNYDISVGMSAIVATFNVEVILDILGYLEYTSITSGYTCPSKDLAKSTWKLVYGPLAIGYDGGLANLLQLVQSKVNTYCLEWFIVKDEFQSLVLKKKST</sequence>
<protein>
    <submittedName>
        <fullName evidence="3">ANF_receptor domain-containing protein</fullName>
    </submittedName>
</protein>
<feature type="transmembrane region" description="Helical" evidence="1">
    <location>
        <begin position="7"/>
        <end position="33"/>
    </location>
</feature>
<evidence type="ECO:0000256" key="1">
    <source>
        <dbReference type="SAM" id="Phobius"/>
    </source>
</evidence>
<evidence type="ECO:0000313" key="2">
    <source>
        <dbReference type="Proteomes" id="UP000095283"/>
    </source>
</evidence>
<name>A0A1I7X161_HETBA</name>
<dbReference type="WBParaSite" id="Hba_11192">
    <property type="protein sequence ID" value="Hba_11192"/>
    <property type="gene ID" value="Hba_11192"/>
</dbReference>
<keyword evidence="1" id="KW-1133">Transmembrane helix</keyword>
<keyword evidence="2" id="KW-1185">Reference proteome</keyword>
<feature type="transmembrane region" description="Helical" evidence="1">
    <location>
        <begin position="39"/>
        <end position="62"/>
    </location>
</feature>
<accession>A0A1I7X161</accession>
<dbReference type="AlphaFoldDB" id="A0A1I7X161"/>
<keyword evidence="1" id="KW-0472">Membrane</keyword>
<reference evidence="3" key="1">
    <citation type="submission" date="2016-11" db="UniProtKB">
        <authorList>
            <consortium name="WormBaseParasite"/>
        </authorList>
    </citation>
    <scope>IDENTIFICATION</scope>
</reference>
<evidence type="ECO:0000313" key="3">
    <source>
        <dbReference type="WBParaSite" id="Hba_11192"/>
    </source>
</evidence>
<proteinExistence type="predicted"/>
<dbReference type="Proteomes" id="UP000095283">
    <property type="component" value="Unplaced"/>
</dbReference>